<evidence type="ECO:0000259" key="2">
    <source>
        <dbReference type="Pfam" id="PF07811"/>
    </source>
</evidence>
<keyword evidence="1" id="KW-0472">Membrane</keyword>
<feature type="domain" description="TadE-like" evidence="2">
    <location>
        <begin position="19"/>
        <end position="61"/>
    </location>
</feature>
<keyword evidence="1" id="KW-0812">Transmembrane</keyword>
<evidence type="ECO:0000256" key="1">
    <source>
        <dbReference type="SAM" id="Phobius"/>
    </source>
</evidence>
<gene>
    <name evidence="3" type="ORF">GCM10011534_01930</name>
</gene>
<organism evidence="3 4">
    <name type="scientific">Pseudooceanicola nanhaiensis</name>
    <dbReference type="NCBI Taxonomy" id="375761"/>
    <lineage>
        <taxon>Bacteria</taxon>
        <taxon>Pseudomonadati</taxon>
        <taxon>Pseudomonadota</taxon>
        <taxon>Alphaproteobacteria</taxon>
        <taxon>Rhodobacterales</taxon>
        <taxon>Paracoccaceae</taxon>
        <taxon>Pseudooceanicola</taxon>
    </lineage>
</organism>
<dbReference type="InterPro" id="IPR012495">
    <property type="entry name" value="TadE-like_dom"/>
</dbReference>
<reference evidence="3" key="1">
    <citation type="journal article" date="2014" name="Int. J. Syst. Evol. Microbiol.">
        <title>Complete genome sequence of Corynebacterium casei LMG S-19264T (=DSM 44701T), isolated from a smear-ripened cheese.</title>
        <authorList>
            <consortium name="US DOE Joint Genome Institute (JGI-PGF)"/>
            <person name="Walter F."/>
            <person name="Albersmeier A."/>
            <person name="Kalinowski J."/>
            <person name="Ruckert C."/>
        </authorList>
    </citation>
    <scope>NUCLEOTIDE SEQUENCE</scope>
    <source>
        <strain evidence="3">CGMCC 1.6293</strain>
    </source>
</reference>
<accession>A0A917W9S9</accession>
<evidence type="ECO:0000313" key="3">
    <source>
        <dbReference type="EMBL" id="GGL83596.1"/>
    </source>
</evidence>
<dbReference type="Pfam" id="PF07811">
    <property type="entry name" value="TadE"/>
    <property type="match status" value="1"/>
</dbReference>
<reference evidence="3" key="2">
    <citation type="submission" date="2020-09" db="EMBL/GenBank/DDBJ databases">
        <authorList>
            <person name="Sun Q."/>
            <person name="Zhou Y."/>
        </authorList>
    </citation>
    <scope>NUCLEOTIDE SEQUENCE</scope>
    <source>
        <strain evidence="3">CGMCC 1.6293</strain>
    </source>
</reference>
<dbReference type="AlphaFoldDB" id="A0A917W9S9"/>
<dbReference type="Proteomes" id="UP000649829">
    <property type="component" value="Unassembled WGS sequence"/>
</dbReference>
<proteinExistence type="predicted"/>
<dbReference type="EMBL" id="BMLF01000001">
    <property type="protein sequence ID" value="GGL83596.1"/>
    <property type="molecule type" value="Genomic_DNA"/>
</dbReference>
<name>A0A917W9S9_9RHOB</name>
<keyword evidence="4" id="KW-1185">Reference proteome</keyword>
<protein>
    <recommendedName>
        <fullName evidence="2">TadE-like domain-containing protein</fullName>
    </recommendedName>
</protein>
<sequence length="210" mass="21891">MSVRAIIHRLARFRRDDSGAAMVEFSMVVGLFFLMLFQLFDFGIFASTNLIAEKSTQVAARIATVRPAACAGVPDRITVGTASPAPRFGTNCRAVANACAVQASVSCAGDAGNATANEIWTRISPALPGGTQISDLTFIYTQDPNLGYLGGPYVPQVTVELTLPAFRFSAPIGAMATMLSGGTGGFTGTPQYRTISISLPGEDLASGTDG</sequence>
<feature type="transmembrane region" description="Helical" evidence="1">
    <location>
        <begin position="21"/>
        <end position="40"/>
    </location>
</feature>
<evidence type="ECO:0000313" key="4">
    <source>
        <dbReference type="Proteomes" id="UP000649829"/>
    </source>
</evidence>
<comment type="caution">
    <text evidence="3">The sequence shown here is derived from an EMBL/GenBank/DDBJ whole genome shotgun (WGS) entry which is preliminary data.</text>
</comment>
<keyword evidence="1" id="KW-1133">Transmembrane helix</keyword>